<dbReference type="Pfam" id="PF11883">
    <property type="entry name" value="DUF3403"/>
    <property type="match status" value="1"/>
</dbReference>
<evidence type="ECO:0000259" key="18">
    <source>
        <dbReference type="PROSITE" id="PS50011"/>
    </source>
</evidence>
<reference evidence="21" key="1">
    <citation type="submission" date="2018-01" db="EMBL/GenBank/DDBJ databases">
        <authorList>
            <person name="Mao J.F."/>
        </authorList>
    </citation>
    <scope>NUCLEOTIDE SEQUENCE</scope>
    <source>
        <strain evidence="21">Huo1</strain>
        <tissue evidence="21">Leaf</tissue>
    </source>
</reference>
<dbReference type="GO" id="GO:0048544">
    <property type="term" value="P:recognition of pollen"/>
    <property type="evidence" value="ECO:0007669"/>
    <property type="project" value="InterPro"/>
</dbReference>
<comment type="catalytic activity">
    <reaction evidence="14 16">
        <text>L-threonyl-[protein] + ATP = O-phospho-L-threonyl-[protein] + ADP + H(+)</text>
        <dbReference type="Rhea" id="RHEA:46608"/>
        <dbReference type="Rhea" id="RHEA-COMP:11060"/>
        <dbReference type="Rhea" id="RHEA-COMP:11605"/>
        <dbReference type="ChEBI" id="CHEBI:15378"/>
        <dbReference type="ChEBI" id="CHEBI:30013"/>
        <dbReference type="ChEBI" id="CHEBI:30616"/>
        <dbReference type="ChEBI" id="CHEBI:61977"/>
        <dbReference type="ChEBI" id="CHEBI:456216"/>
        <dbReference type="EC" id="2.7.11.1"/>
    </reaction>
</comment>
<evidence type="ECO:0000313" key="21">
    <source>
        <dbReference type="EMBL" id="KAG6385386.1"/>
    </source>
</evidence>
<dbReference type="PROSITE" id="PS50948">
    <property type="entry name" value="PAN"/>
    <property type="match status" value="1"/>
</dbReference>
<keyword evidence="5 17" id="KW-0812">Transmembrane</keyword>
<dbReference type="PROSITE" id="PS50011">
    <property type="entry name" value="PROTEIN_KINASE_DOM"/>
    <property type="match status" value="1"/>
</dbReference>
<dbReference type="Pfam" id="PF01453">
    <property type="entry name" value="B_lectin"/>
    <property type="match status" value="1"/>
</dbReference>
<keyword evidence="12" id="KW-1015">Disulfide bond</keyword>
<evidence type="ECO:0000256" key="8">
    <source>
        <dbReference type="ARBA" id="ARBA00022777"/>
    </source>
</evidence>
<evidence type="ECO:0000256" key="12">
    <source>
        <dbReference type="ARBA" id="ARBA00023157"/>
    </source>
</evidence>
<dbReference type="GO" id="GO:0005524">
    <property type="term" value="F:ATP binding"/>
    <property type="evidence" value="ECO:0007669"/>
    <property type="project" value="UniProtKB-KW"/>
</dbReference>
<dbReference type="SMART" id="SM00473">
    <property type="entry name" value="PAN_AP"/>
    <property type="match status" value="1"/>
</dbReference>
<evidence type="ECO:0000256" key="11">
    <source>
        <dbReference type="ARBA" id="ARBA00023136"/>
    </source>
</evidence>
<dbReference type="PROSITE" id="PS50927">
    <property type="entry name" value="BULB_LECTIN"/>
    <property type="match status" value="1"/>
</dbReference>
<feature type="domain" description="Bulb-type lectin" evidence="19">
    <location>
        <begin position="49"/>
        <end position="172"/>
    </location>
</feature>
<evidence type="ECO:0000256" key="17">
    <source>
        <dbReference type="SAM" id="Phobius"/>
    </source>
</evidence>
<dbReference type="PROSITE" id="PS00108">
    <property type="entry name" value="PROTEIN_KINASE_ST"/>
    <property type="match status" value="1"/>
</dbReference>
<dbReference type="CDD" id="cd14066">
    <property type="entry name" value="STKc_IRAK"/>
    <property type="match status" value="1"/>
</dbReference>
<keyword evidence="10 17" id="KW-1133">Transmembrane helix</keyword>
<evidence type="ECO:0000256" key="6">
    <source>
        <dbReference type="ARBA" id="ARBA00022729"/>
    </source>
</evidence>
<dbReference type="InterPro" id="IPR001245">
    <property type="entry name" value="Ser-Thr/Tyr_kinase_cat_dom"/>
</dbReference>
<evidence type="ECO:0000256" key="4">
    <source>
        <dbReference type="ARBA" id="ARBA00022679"/>
    </source>
</evidence>
<evidence type="ECO:0000256" key="2">
    <source>
        <dbReference type="ARBA" id="ARBA00022475"/>
    </source>
</evidence>
<comment type="catalytic activity">
    <reaction evidence="15 16">
        <text>L-seryl-[protein] + ATP = O-phospho-L-seryl-[protein] + ADP + H(+)</text>
        <dbReference type="Rhea" id="RHEA:17989"/>
        <dbReference type="Rhea" id="RHEA-COMP:9863"/>
        <dbReference type="Rhea" id="RHEA-COMP:11604"/>
        <dbReference type="ChEBI" id="CHEBI:15378"/>
        <dbReference type="ChEBI" id="CHEBI:29999"/>
        <dbReference type="ChEBI" id="CHEBI:30616"/>
        <dbReference type="ChEBI" id="CHEBI:83421"/>
        <dbReference type="ChEBI" id="CHEBI:456216"/>
        <dbReference type="EC" id="2.7.11.1"/>
    </reaction>
</comment>
<keyword evidence="9 16" id="KW-0067">ATP-binding</keyword>
<keyword evidence="22" id="KW-1185">Reference proteome</keyword>
<dbReference type="InterPro" id="IPR024171">
    <property type="entry name" value="SRK-like_kinase"/>
</dbReference>
<evidence type="ECO:0000256" key="9">
    <source>
        <dbReference type="ARBA" id="ARBA00022840"/>
    </source>
</evidence>
<dbReference type="Gene3D" id="1.10.510.10">
    <property type="entry name" value="Transferase(Phosphotransferase) domain 1"/>
    <property type="match status" value="1"/>
</dbReference>
<keyword evidence="7 16" id="KW-0547">Nucleotide-binding</keyword>
<gene>
    <name evidence="21" type="ORF">SASPL_154221</name>
</gene>
<evidence type="ECO:0000256" key="3">
    <source>
        <dbReference type="ARBA" id="ARBA00022527"/>
    </source>
</evidence>
<evidence type="ECO:0000256" key="16">
    <source>
        <dbReference type="PIRNR" id="PIRNR000641"/>
    </source>
</evidence>
<dbReference type="Gene3D" id="3.30.200.20">
    <property type="entry name" value="Phosphorylase Kinase, domain 1"/>
    <property type="match status" value="1"/>
</dbReference>
<organism evidence="21">
    <name type="scientific">Salvia splendens</name>
    <name type="common">Scarlet sage</name>
    <dbReference type="NCBI Taxonomy" id="180675"/>
    <lineage>
        <taxon>Eukaryota</taxon>
        <taxon>Viridiplantae</taxon>
        <taxon>Streptophyta</taxon>
        <taxon>Embryophyta</taxon>
        <taxon>Tracheophyta</taxon>
        <taxon>Spermatophyta</taxon>
        <taxon>Magnoliopsida</taxon>
        <taxon>eudicotyledons</taxon>
        <taxon>Gunneridae</taxon>
        <taxon>Pentapetalae</taxon>
        <taxon>asterids</taxon>
        <taxon>lamiids</taxon>
        <taxon>Lamiales</taxon>
        <taxon>Lamiaceae</taxon>
        <taxon>Nepetoideae</taxon>
        <taxon>Mentheae</taxon>
        <taxon>Salviinae</taxon>
        <taxon>Salvia</taxon>
        <taxon>Salvia subgen. Calosphace</taxon>
        <taxon>core Calosphace</taxon>
    </lineage>
</organism>
<comment type="subcellular location">
    <subcellularLocation>
        <location evidence="1">Cell membrane</location>
        <topology evidence="1">Single-pass type I membrane protein</topology>
    </subcellularLocation>
</comment>
<evidence type="ECO:0000259" key="19">
    <source>
        <dbReference type="PROSITE" id="PS50927"/>
    </source>
</evidence>
<evidence type="ECO:0000256" key="15">
    <source>
        <dbReference type="ARBA" id="ARBA00048679"/>
    </source>
</evidence>
<dbReference type="FunFam" id="1.10.510.10:FF:000060">
    <property type="entry name" value="G-type lectin S-receptor-like serine/threonine-protein kinase"/>
    <property type="match status" value="1"/>
</dbReference>
<keyword evidence="4 16" id="KW-0808">Transferase</keyword>
<keyword evidence="8 16" id="KW-0418">Kinase</keyword>
<dbReference type="InterPro" id="IPR011009">
    <property type="entry name" value="Kinase-like_dom_sf"/>
</dbReference>
<feature type="domain" description="Protein kinase" evidence="18">
    <location>
        <begin position="528"/>
        <end position="805"/>
    </location>
</feature>
<dbReference type="SUPFAM" id="SSF51110">
    <property type="entry name" value="alpha-D-mannose-specific plant lectins"/>
    <property type="match status" value="1"/>
</dbReference>
<comment type="similarity">
    <text evidence="16">Belongs to the protein kinase superfamily. Ser/Thr protein kinase family.</text>
</comment>
<evidence type="ECO:0000256" key="5">
    <source>
        <dbReference type="ARBA" id="ARBA00022692"/>
    </source>
</evidence>
<dbReference type="SMART" id="SM00108">
    <property type="entry name" value="B_lectin"/>
    <property type="match status" value="1"/>
</dbReference>
<dbReference type="PANTHER" id="PTHR27002:SF851">
    <property type="entry name" value="G-TYPE LECTIN S-RECEPTOR-LIKE SERINE_THREONINE-PROTEIN KINASE SD1-1"/>
    <property type="match status" value="1"/>
</dbReference>
<dbReference type="InterPro" id="IPR000858">
    <property type="entry name" value="S_locus_glycoprot_dom"/>
</dbReference>
<evidence type="ECO:0000256" key="14">
    <source>
        <dbReference type="ARBA" id="ARBA00047899"/>
    </source>
</evidence>
<dbReference type="EC" id="2.7.11.1" evidence="16"/>
<evidence type="ECO:0000256" key="1">
    <source>
        <dbReference type="ARBA" id="ARBA00004251"/>
    </source>
</evidence>
<proteinExistence type="inferred from homology"/>
<evidence type="ECO:0000256" key="10">
    <source>
        <dbReference type="ARBA" id="ARBA00022989"/>
    </source>
</evidence>
<dbReference type="InterPro" id="IPR021820">
    <property type="entry name" value="S-locus_recpt_kinase_C"/>
</dbReference>
<keyword evidence="2" id="KW-1003">Cell membrane</keyword>
<dbReference type="EMBL" id="PNBA02000022">
    <property type="protein sequence ID" value="KAG6385386.1"/>
    <property type="molecule type" value="Genomic_DNA"/>
</dbReference>
<dbReference type="GO" id="GO:0005886">
    <property type="term" value="C:plasma membrane"/>
    <property type="evidence" value="ECO:0007669"/>
    <property type="project" value="UniProtKB-SubCell"/>
</dbReference>
<dbReference type="InterPro" id="IPR000719">
    <property type="entry name" value="Prot_kinase_dom"/>
</dbReference>
<dbReference type="FunFam" id="2.90.10.10:FF:000001">
    <property type="entry name" value="G-type lectin S-receptor-like serine/threonine-protein kinase"/>
    <property type="match status" value="1"/>
</dbReference>
<dbReference type="PIRSF" id="PIRSF000641">
    <property type="entry name" value="SRK"/>
    <property type="match status" value="1"/>
</dbReference>
<evidence type="ECO:0000256" key="7">
    <source>
        <dbReference type="ARBA" id="ARBA00022741"/>
    </source>
</evidence>
<dbReference type="Gene3D" id="2.90.10.10">
    <property type="entry name" value="Bulb-type lectin domain"/>
    <property type="match status" value="1"/>
</dbReference>
<evidence type="ECO:0000259" key="20">
    <source>
        <dbReference type="PROSITE" id="PS50948"/>
    </source>
</evidence>
<comment type="caution">
    <text evidence="21">The sequence shown here is derived from an EMBL/GenBank/DDBJ whole genome shotgun (WGS) entry which is preliminary data.</text>
</comment>
<keyword evidence="6" id="KW-0732">Signal</keyword>
<evidence type="ECO:0000313" key="22">
    <source>
        <dbReference type="Proteomes" id="UP000298416"/>
    </source>
</evidence>
<dbReference type="SUPFAM" id="SSF56112">
    <property type="entry name" value="Protein kinase-like (PK-like)"/>
    <property type="match status" value="1"/>
</dbReference>
<dbReference type="InterPro" id="IPR008271">
    <property type="entry name" value="Ser/Thr_kinase_AS"/>
</dbReference>
<dbReference type="CDD" id="cd01098">
    <property type="entry name" value="PAN_AP_plant"/>
    <property type="match status" value="1"/>
</dbReference>
<dbReference type="Proteomes" id="UP000298416">
    <property type="component" value="Unassembled WGS sequence"/>
</dbReference>
<dbReference type="InterPro" id="IPR036426">
    <property type="entry name" value="Bulb-type_lectin_dom_sf"/>
</dbReference>
<feature type="transmembrane region" description="Helical" evidence="17">
    <location>
        <begin position="467"/>
        <end position="489"/>
    </location>
</feature>
<dbReference type="SMART" id="SM00220">
    <property type="entry name" value="S_TKc"/>
    <property type="match status" value="1"/>
</dbReference>
<dbReference type="InterPro" id="IPR001480">
    <property type="entry name" value="Bulb-type_lectin_dom"/>
</dbReference>
<dbReference type="GO" id="GO:0004674">
    <property type="term" value="F:protein serine/threonine kinase activity"/>
    <property type="evidence" value="ECO:0007669"/>
    <property type="project" value="UniProtKB-KW"/>
</dbReference>
<dbReference type="AlphaFoldDB" id="A0A8X8VZQ7"/>
<reference evidence="21" key="2">
    <citation type="submission" date="2020-08" db="EMBL/GenBank/DDBJ databases">
        <title>Plant Genome Project.</title>
        <authorList>
            <person name="Zhang R.-G."/>
        </authorList>
    </citation>
    <scope>NUCLEOTIDE SEQUENCE</scope>
    <source>
        <strain evidence="21">Huo1</strain>
        <tissue evidence="21">Leaf</tissue>
    </source>
</reference>
<dbReference type="Pfam" id="PF07714">
    <property type="entry name" value="PK_Tyr_Ser-Thr"/>
    <property type="match status" value="1"/>
</dbReference>
<accession>A0A8X8VZQ7</accession>
<dbReference type="CDD" id="cd00028">
    <property type="entry name" value="B_lectin"/>
    <property type="match status" value="1"/>
</dbReference>
<dbReference type="PANTHER" id="PTHR27002">
    <property type="entry name" value="RECEPTOR-LIKE SERINE/THREONINE-PROTEIN KINASE SD1-8"/>
    <property type="match status" value="1"/>
</dbReference>
<dbReference type="Pfam" id="PF00954">
    <property type="entry name" value="S_locus_glycop"/>
    <property type="match status" value="1"/>
</dbReference>
<keyword evidence="3 16" id="KW-0723">Serine/threonine-protein kinase</keyword>
<dbReference type="Pfam" id="PF08276">
    <property type="entry name" value="PAN_2"/>
    <property type="match status" value="1"/>
</dbReference>
<feature type="domain" description="Apple" evidence="20">
    <location>
        <begin position="363"/>
        <end position="444"/>
    </location>
</feature>
<dbReference type="InterPro" id="IPR003609">
    <property type="entry name" value="Pan_app"/>
</dbReference>
<dbReference type="FunFam" id="3.30.200.20:FF:000195">
    <property type="entry name" value="G-type lectin S-receptor-like serine/threonine-protein kinase"/>
    <property type="match status" value="1"/>
</dbReference>
<evidence type="ECO:0000256" key="13">
    <source>
        <dbReference type="ARBA" id="ARBA00023180"/>
    </source>
</evidence>
<sequence length="845" mass="93649">MICKISHFNKKLKIKYCTAAMADFRNRKHSSPFLLVYFLLIRSLFSTAADTITASARIRDGETLVSSNGVFQLGFFSLNNSTNRYVGIWYSNIPVPTYVWVANRESPLTGKNGALTVMAPGALSILNGTNGTVWSSTLTAPSPIPNPIAQLLDSGNLIVKDVNGDRFTWQSFDYPCDTLLAGIRLGWNYVTGVETYISSWRSEEDPAKGEYSSHVDPTGYPQMVLKKGDAFRYRIGPWNGLRWSGAPDTSNDPTYSVSLQMTRDEVRYTEGRVGDSVLSISRLDPNGEGVRSTWNDRTNSWTRYTNVPADNCDSYGLCGPHGSCNVGTSPSCGCLDRFVPRDPESWGRTDWSDGCLRRIALSCNGDKFLKYSAIKLPDARNTTYNVERRSLVECQADCARDCSCVAYTQLNISGDGSGCLFYHGELIDIRVMASAGQDLYIRMAASEPGGVASTSGNGGNRGRTRTIVIASATSVVVVVFVCVILVCVYGRRRKSDPIVGLFSATTHVKEAELPFFSLPTILKATDNFSNKNKLGEGGFGPVYRGVLEDGQEIAVKRLSKTSRQGVNELRNEVMLIAKLQHRNLVRTLGFCAQGEEYMLIYEYMPNHSLDLTLFDKEKSRLLDWQKRFDIINGIAKGLLYLHQDSRLRIIHRDLKASNILLDADMIPKISDFGLARSFGGNQTEAQTRRVVGTYGYMSPEYAIDGLFSVKSDIFSFGVLVLEIVSGNRNRGFLLKDHNLNLLGHAWRLYTEDSSRKLLDPCLDEAFDLGQVERAIHVGLLCVQNSPDDRPSMSSVVFMLGNDVALPQAKQPGFFTERDISIDHSSSSSNPTASYNELTITWTQGR</sequence>
<protein>
    <recommendedName>
        <fullName evidence="16">Receptor-like serine/threonine-protein kinase</fullName>
        <ecNumber evidence="16">2.7.11.1</ecNumber>
    </recommendedName>
</protein>
<name>A0A8X8VZQ7_SALSN</name>
<keyword evidence="11 17" id="KW-0472">Membrane</keyword>
<keyword evidence="13" id="KW-0325">Glycoprotein</keyword>